<dbReference type="NCBIfam" id="TIGR00732">
    <property type="entry name" value="dprA"/>
    <property type="match status" value="1"/>
</dbReference>
<comment type="similarity">
    <text evidence="1">Belongs to the DprA/Smf family.</text>
</comment>
<protein>
    <submittedName>
        <fullName evidence="3">DNA-protecting protein DprA</fullName>
    </submittedName>
</protein>
<accession>A0A9D1D1P1</accession>
<comment type="caution">
    <text evidence="3">The sequence shown here is derived from an EMBL/GenBank/DDBJ whole genome shotgun (WGS) entry which is preliminary data.</text>
</comment>
<dbReference type="Proteomes" id="UP000886886">
    <property type="component" value="Unassembled WGS sequence"/>
</dbReference>
<reference evidence="3" key="2">
    <citation type="journal article" date="2021" name="PeerJ">
        <title>Extensive microbial diversity within the chicken gut microbiome revealed by metagenomics and culture.</title>
        <authorList>
            <person name="Gilroy R."/>
            <person name="Ravi A."/>
            <person name="Getino M."/>
            <person name="Pursley I."/>
            <person name="Horton D.L."/>
            <person name="Alikhan N.F."/>
            <person name="Baker D."/>
            <person name="Gharbi K."/>
            <person name="Hall N."/>
            <person name="Watson M."/>
            <person name="Adriaenssens E.M."/>
            <person name="Foster-Nyarko E."/>
            <person name="Jarju S."/>
            <person name="Secka A."/>
            <person name="Antonio M."/>
            <person name="Oren A."/>
            <person name="Chaudhuri R.R."/>
            <person name="La Ragione R."/>
            <person name="Hildebrand F."/>
            <person name="Pallen M.J."/>
        </authorList>
    </citation>
    <scope>NUCLEOTIDE SEQUENCE</scope>
    <source>
        <strain evidence="3">ChiSjej3B21-11622</strain>
    </source>
</reference>
<dbReference type="PANTHER" id="PTHR43022:SF1">
    <property type="entry name" value="PROTEIN SMF"/>
    <property type="match status" value="1"/>
</dbReference>
<gene>
    <name evidence="3" type="primary">dprA</name>
    <name evidence="3" type="ORF">IAB26_05210</name>
</gene>
<sequence length="363" mass="39686">MEQYECWLAFRETLTNARKRKCLEYFGSAQTIFIASASQIETVPFLREEEKRELILSRTERELMRERNILSSLGMQFVGRSEEAYPERLKYLLDAPAGLFVLGRLPDPQKTAVALVGARYATGEGCYTAREAAAALAGADVEVISGMATGIDGEAQEAALDAGGRSYAVLGCGGDICYPKNNKALYQRLKEEGGILSEYPPGTEPKPYYFPERNRIISGLSDVVLVVEARKKSGSLITASLALDQGRDVFAVPGRIHDSLSEGCNELIRQGAGIFCSPGSFLLDLGLEGASGEKEKKNQLLLAKSENMVYSCVDLRGKSLDELSRSSGLSVSDTIKALTTLQIQELVEKKAGLYRRKKQSLSK</sequence>
<dbReference type="PANTHER" id="PTHR43022">
    <property type="entry name" value="PROTEIN SMF"/>
    <property type="match status" value="1"/>
</dbReference>
<proteinExistence type="inferred from homology"/>
<evidence type="ECO:0000313" key="3">
    <source>
        <dbReference type="EMBL" id="HIQ95944.1"/>
    </source>
</evidence>
<reference evidence="3" key="1">
    <citation type="submission" date="2020-10" db="EMBL/GenBank/DDBJ databases">
        <authorList>
            <person name="Gilroy R."/>
        </authorList>
    </citation>
    <scope>NUCLEOTIDE SEQUENCE</scope>
    <source>
        <strain evidence="3">ChiSjej3B21-11622</strain>
    </source>
</reference>
<organism evidence="3 4">
    <name type="scientific">Candidatus Limivivens merdigallinarum</name>
    <dbReference type="NCBI Taxonomy" id="2840859"/>
    <lineage>
        <taxon>Bacteria</taxon>
        <taxon>Bacillati</taxon>
        <taxon>Bacillota</taxon>
        <taxon>Clostridia</taxon>
        <taxon>Lachnospirales</taxon>
        <taxon>Lachnospiraceae</taxon>
        <taxon>Lachnospiraceae incertae sedis</taxon>
        <taxon>Candidatus Limivivens</taxon>
    </lineage>
</organism>
<feature type="domain" description="Smf/DprA SLOG" evidence="2">
    <location>
        <begin position="77"/>
        <end position="281"/>
    </location>
</feature>
<dbReference type="Pfam" id="PF02481">
    <property type="entry name" value="DNA_processg_A"/>
    <property type="match status" value="1"/>
</dbReference>
<dbReference type="GO" id="GO:0009294">
    <property type="term" value="P:DNA-mediated transformation"/>
    <property type="evidence" value="ECO:0007669"/>
    <property type="project" value="InterPro"/>
</dbReference>
<dbReference type="InterPro" id="IPR057666">
    <property type="entry name" value="DrpA_SLOG"/>
</dbReference>
<dbReference type="InterPro" id="IPR003488">
    <property type="entry name" value="DprA"/>
</dbReference>
<dbReference type="Gene3D" id="3.40.50.450">
    <property type="match status" value="1"/>
</dbReference>
<evidence type="ECO:0000256" key="1">
    <source>
        <dbReference type="ARBA" id="ARBA00006525"/>
    </source>
</evidence>
<evidence type="ECO:0000259" key="2">
    <source>
        <dbReference type="Pfam" id="PF02481"/>
    </source>
</evidence>
<dbReference type="SUPFAM" id="SSF102405">
    <property type="entry name" value="MCP/YpsA-like"/>
    <property type="match status" value="1"/>
</dbReference>
<dbReference type="EMBL" id="DVFT01000079">
    <property type="protein sequence ID" value="HIQ95944.1"/>
    <property type="molecule type" value="Genomic_DNA"/>
</dbReference>
<name>A0A9D1D1P1_9FIRM</name>
<evidence type="ECO:0000313" key="4">
    <source>
        <dbReference type="Proteomes" id="UP000886886"/>
    </source>
</evidence>
<dbReference type="AlphaFoldDB" id="A0A9D1D1P1"/>